<dbReference type="RefSeq" id="WP_108128302.1">
    <property type="nucleotide sequence ID" value="NZ_QBKP01000003.1"/>
</dbReference>
<dbReference type="Gene3D" id="1.10.10.10">
    <property type="entry name" value="Winged helix-like DNA-binding domain superfamily/Winged helix DNA-binding domain"/>
    <property type="match status" value="1"/>
</dbReference>
<evidence type="ECO:0000259" key="4">
    <source>
        <dbReference type="PROSITE" id="PS51118"/>
    </source>
</evidence>
<evidence type="ECO:0000256" key="1">
    <source>
        <dbReference type="ARBA" id="ARBA00023015"/>
    </source>
</evidence>
<sequence length="211" mass="22812">MSSGRSYEEGCIAAHALDLIGDRWALLVVREMMLGPRRFGALREGLPGISANVLTQRLEGLEAAGVVAREHMPEPAKVQLYRLTEAGLALWPVLRALCIWGARQPGHDPRRFISPTALMLSMRATCARARAGEHRVAMRLGEEGFTIRTGPGRFKVERGNGPATLQFSGGTNAMAAAIYGPQPLTATAQGMIGFEGDPEEGQAFVDLFTLR</sequence>
<evidence type="ECO:0000313" key="5">
    <source>
        <dbReference type="EMBL" id="PTX51856.1"/>
    </source>
</evidence>
<keyword evidence="1" id="KW-0805">Transcription regulation</keyword>
<dbReference type="InterPro" id="IPR036388">
    <property type="entry name" value="WH-like_DNA-bd_sf"/>
</dbReference>
<organism evidence="5 6">
    <name type="scientific">Gemmobacter caeni</name>
    <dbReference type="NCBI Taxonomy" id="589035"/>
    <lineage>
        <taxon>Bacteria</taxon>
        <taxon>Pseudomonadati</taxon>
        <taxon>Pseudomonadota</taxon>
        <taxon>Alphaproteobacteria</taxon>
        <taxon>Rhodobacterales</taxon>
        <taxon>Paracoccaceae</taxon>
        <taxon>Gemmobacter</taxon>
    </lineage>
</organism>
<dbReference type="EMBL" id="QBKP01000003">
    <property type="protein sequence ID" value="PTX51856.1"/>
    <property type="molecule type" value="Genomic_DNA"/>
</dbReference>
<dbReference type="SUPFAM" id="SSF46785">
    <property type="entry name" value="Winged helix' DNA-binding domain"/>
    <property type="match status" value="1"/>
</dbReference>
<dbReference type="AlphaFoldDB" id="A0A2T6B710"/>
<comment type="caution">
    <text evidence="5">The sequence shown here is derived from an EMBL/GenBank/DDBJ whole genome shotgun (WGS) entry which is preliminary data.</text>
</comment>
<dbReference type="PANTHER" id="PTHR33204:SF18">
    <property type="entry name" value="TRANSCRIPTIONAL REGULATORY PROTEIN"/>
    <property type="match status" value="1"/>
</dbReference>
<dbReference type="PANTHER" id="PTHR33204">
    <property type="entry name" value="TRANSCRIPTIONAL REGULATOR, MARR FAMILY"/>
    <property type="match status" value="1"/>
</dbReference>
<protein>
    <submittedName>
        <fullName evidence="5">HxlR family transcriptional regulator</fullName>
    </submittedName>
</protein>
<keyword evidence="3" id="KW-0804">Transcription</keyword>
<dbReference type="OrthoDB" id="9782219at2"/>
<accession>A0A2T6B710</accession>
<dbReference type="InterPro" id="IPR002577">
    <property type="entry name" value="HTH_HxlR"/>
</dbReference>
<evidence type="ECO:0000313" key="6">
    <source>
        <dbReference type="Proteomes" id="UP000244224"/>
    </source>
</evidence>
<evidence type="ECO:0000256" key="3">
    <source>
        <dbReference type="ARBA" id="ARBA00023163"/>
    </source>
</evidence>
<proteinExistence type="predicted"/>
<keyword evidence="2" id="KW-0238">DNA-binding</keyword>
<dbReference type="InterPro" id="IPR036390">
    <property type="entry name" value="WH_DNA-bd_sf"/>
</dbReference>
<dbReference type="Pfam" id="PF01638">
    <property type="entry name" value="HxlR"/>
    <property type="match status" value="1"/>
</dbReference>
<gene>
    <name evidence="5" type="ORF">C8N34_103362</name>
</gene>
<evidence type="ECO:0000256" key="2">
    <source>
        <dbReference type="ARBA" id="ARBA00023125"/>
    </source>
</evidence>
<keyword evidence="6" id="KW-1185">Reference proteome</keyword>
<dbReference type="GO" id="GO:0003677">
    <property type="term" value="F:DNA binding"/>
    <property type="evidence" value="ECO:0007669"/>
    <property type="project" value="UniProtKB-KW"/>
</dbReference>
<feature type="domain" description="HTH hxlR-type" evidence="4">
    <location>
        <begin position="11"/>
        <end position="109"/>
    </location>
</feature>
<reference evidence="5 6" key="1">
    <citation type="submission" date="2018-04" db="EMBL/GenBank/DDBJ databases">
        <title>Genomic Encyclopedia of Archaeal and Bacterial Type Strains, Phase II (KMG-II): from individual species to whole genera.</title>
        <authorList>
            <person name="Goeker M."/>
        </authorList>
    </citation>
    <scope>NUCLEOTIDE SEQUENCE [LARGE SCALE GENOMIC DNA]</scope>
    <source>
        <strain evidence="5 6">DSM 21823</strain>
    </source>
</reference>
<name>A0A2T6B710_9RHOB</name>
<dbReference type="Proteomes" id="UP000244224">
    <property type="component" value="Unassembled WGS sequence"/>
</dbReference>
<dbReference type="PROSITE" id="PS51118">
    <property type="entry name" value="HTH_HXLR"/>
    <property type="match status" value="1"/>
</dbReference>